<evidence type="ECO:0000256" key="1">
    <source>
        <dbReference type="SAM" id="MobiDB-lite"/>
    </source>
</evidence>
<keyword evidence="2" id="KW-0732">Signal</keyword>
<keyword evidence="4" id="KW-1185">Reference proteome</keyword>
<protein>
    <recommendedName>
        <fullName evidence="5">Extracellular membrane protein CFEM domain-containing protein</fullName>
    </recommendedName>
</protein>
<feature type="region of interest" description="Disordered" evidence="1">
    <location>
        <begin position="252"/>
        <end position="310"/>
    </location>
</feature>
<dbReference type="EMBL" id="KZ107845">
    <property type="protein sequence ID" value="OSS48942.1"/>
    <property type="molecule type" value="Genomic_DNA"/>
</dbReference>
<sequence>MQLLTLLTLAGLAAASPFASVRTSNTEVTSQHETKAPAAETSNPGIDCLYGSGQGCAYMPPAKRGLEYVNDSTTVATTSPQPPFWVPQGWNPPIPLGFAPDPDILPDYDGTLPYFKHTRPEWSQQAMREKPPSSYKRIVTNYNASATYRPVLRVAMHRYNVHECAKKCDRLGDRCHAFGHFKERAPVCSVGVYTKCEELVCQPVEMCELYASALEPGVVSLGEWEWGIEGSKMTRAVRAFNGYNKYWRRPGKKEVDSAVEGREASTTTTAEPGDDEQADKDDSDSDAAVAPRADCDITFQETTTETYRPPPITKTRILQDAPVTVTQTEVMHHEPITTTMTVQAAPVTITSTNNVLFWQTTTPVVTTTQVTTLPTSVSTTTVWATFTDTERSTAMVTDTKTRFRTRTELVTETKTETTTRVKGTTTVTTTTTSVWNAPGGKWV</sequence>
<feature type="chain" id="PRO_5012079027" description="Extracellular membrane protein CFEM domain-containing protein" evidence="2">
    <location>
        <begin position="16"/>
        <end position="443"/>
    </location>
</feature>
<name>A0A1Y2LYZ6_EPING</name>
<dbReference type="InParanoid" id="A0A1Y2LYZ6"/>
<gene>
    <name evidence="3" type="ORF">B5807_07017</name>
</gene>
<proteinExistence type="predicted"/>
<feature type="compositionally biased region" description="Acidic residues" evidence="1">
    <location>
        <begin position="272"/>
        <end position="285"/>
    </location>
</feature>
<evidence type="ECO:0000256" key="2">
    <source>
        <dbReference type="SAM" id="SignalP"/>
    </source>
</evidence>
<feature type="compositionally biased region" description="Basic and acidic residues" evidence="1">
    <location>
        <begin position="252"/>
        <end position="263"/>
    </location>
</feature>
<evidence type="ECO:0008006" key="5">
    <source>
        <dbReference type="Google" id="ProtNLM"/>
    </source>
</evidence>
<evidence type="ECO:0000313" key="4">
    <source>
        <dbReference type="Proteomes" id="UP000193240"/>
    </source>
</evidence>
<evidence type="ECO:0000313" key="3">
    <source>
        <dbReference type="EMBL" id="OSS48942.1"/>
    </source>
</evidence>
<organism evidence="3 4">
    <name type="scientific">Epicoccum nigrum</name>
    <name type="common">Soil fungus</name>
    <name type="synonym">Epicoccum purpurascens</name>
    <dbReference type="NCBI Taxonomy" id="105696"/>
    <lineage>
        <taxon>Eukaryota</taxon>
        <taxon>Fungi</taxon>
        <taxon>Dikarya</taxon>
        <taxon>Ascomycota</taxon>
        <taxon>Pezizomycotina</taxon>
        <taxon>Dothideomycetes</taxon>
        <taxon>Pleosporomycetidae</taxon>
        <taxon>Pleosporales</taxon>
        <taxon>Pleosporineae</taxon>
        <taxon>Didymellaceae</taxon>
        <taxon>Epicoccum</taxon>
    </lineage>
</organism>
<accession>A0A1Y2LYZ6</accession>
<dbReference type="Proteomes" id="UP000193240">
    <property type="component" value="Unassembled WGS sequence"/>
</dbReference>
<dbReference type="AlphaFoldDB" id="A0A1Y2LYZ6"/>
<feature type="signal peptide" evidence="2">
    <location>
        <begin position="1"/>
        <end position="15"/>
    </location>
</feature>
<reference evidence="3 4" key="1">
    <citation type="journal article" date="2017" name="Genome Announc.">
        <title>Genome sequence of the saprophytic ascomycete Epicoccum nigrum ICMP 19927 strain isolated from New Zealand.</title>
        <authorList>
            <person name="Fokin M."/>
            <person name="Fleetwood D."/>
            <person name="Weir B.S."/>
            <person name="Villas-Boas S.G."/>
        </authorList>
    </citation>
    <scope>NUCLEOTIDE SEQUENCE [LARGE SCALE GENOMIC DNA]</scope>
    <source>
        <strain evidence="3 4">ICMP 19927</strain>
    </source>
</reference>